<name>A0A2S5JGW6_9RHOB</name>
<dbReference type="Proteomes" id="UP000239736">
    <property type="component" value="Unassembled WGS sequence"/>
</dbReference>
<reference evidence="2 3" key="1">
    <citation type="submission" date="2018-01" db="EMBL/GenBank/DDBJ databases">
        <title>Genomic Encyclopedia of Archaeal and Bacterial Type Strains, Phase II (KMG-II): from individual species to whole genera.</title>
        <authorList>
            <person name="Goeker M."/>
        </authorList>
    </citation>
    <scope>NUCLEOTIDE SEQUENCE [LARGE SCALE GENOMIC DNA]</scope>
    <source>
        <strain evidence="2 3">DSM 12048</strain>
    </source>
</reference>
<dbReference type="Pfam" id="PF08885">
    <property type="entry name" value="GSCFA"/>
    <property type="match status" value="1"/>
</dbReference>
<keyword evidence="3" id="KW-1185">Reference proteome</keyword>
<dbReference type="AlphaFoldDB" id="A0A2S5JGW6"/>
<proteinExistence type="predicted"/>
<evidence type="ECO:0000313" key="2">
    <source>
        <dbReference type="EMBL" id="PPB80744.1"/>
    </source>
</evidence>
<protein>
    <submittedName>
        <fullName evidence="2">GSCFA family protein</fullName>
    </submittedName>
</protein>
<dbReference type="InterPro" id="IPR014982">
    <property type="entry name" value="GSCFA"/>
</dbReference>
<dbReference type="EMBL" id="PRDS01000004">
    <property type="protein sequence ID" value="PPB80744.1"/>
    <property type="molecule type" value="Genomic_DNA"/>
</dbReference>
<organism evidence="2 3">
    <name type="scientific">Albidovulum inexpectatum</name>
    <dbReference type="NCBI Taxonomy" id="196587"/>
    <lineage>
        <taxon>Bacteria</taxon>
        <taxon>Pseudomonadati</taxon>
        <taxon>Pseudomonadota</taxon>
        <taxon>Alphaproteobacteria</taxon>
        <taxon>Rhodobacterales</taxon>
        <taxon>Paracoccaceae</taxon>
        <taxon>Albidovulum</taxon>
    </lineage>
</organism>
<dbReference type="RefSeq" id="WP_104070380.1">
    <property type="nucleotide sequence ID" value="NZ_PRDS01000004.1"/>
</dbReference>
<comment type="caution">
    <text evidence="2">The sequence shown here is derived from an EMBL/GenBank/DDBJ whole genome shotgun (WGS) entry which is preliminary data.</text>
</comment>
<gene>
    <name evidence="2" type="ORF">LV82_01476</name>
</gene>
<evidence type="ECO:0000259" key="1">
    <source>
        <dbReference type="Pfam" id="PF08885"/>
    </source>
</evidence>
<dbReference type="SUPFAM" id="SSF52266">
    <property type="entry name" value="SGNH hydrolase"/>
    <property type="match status" value="1"/>
</dbReference>
<sequence length="312" mass="34945">MRQEGSLAFRTTLRNKMRKYPDRNDSRFRNDLILPSINPSFGIARDSAVFTIGSCFAREVEDALLTAGVRVPTAHFAAPHDEAPGRPNRILNQYNPGTMLQCVLAAGQAVDERALYPASDDGMVLDSLLATGNRPVSRERALERRGQINTLYRDGLAESDTVVITLGLIEAWYDWEAELYLNEVPPRPMLDRFGARFEFRRMGLEECRDIMERMVNALTADRKRHIVLTVSPVPLQVTFAGGDAVVANAYSKALLRVLAEQIAEDHASVDYFPSYEIVTTAGLRAFGEDNVHVRPVVVQQIVSHMLEHYLEA</sequence>
<dbReference type="OrthoDB" id="369216at2"/>
<evidence type="ECO:0000313" key="3">
    <source>
        <dbReference type="Proteomes" id="UP000239736"/>
    </source>
</evidence>
<feature type="domain" description="GSCFA" evidence="1">
    <location>
        <begin position="49"/>
        <end position="304"/>
    </location>
</feature>
<accession>A0A2S5JGW6</accession>